<feature type="compositionally biased region" description="Basic and acidic residues" evidence="3">
    <location>
        <begin position="509"/>
        <end position="523"/>
    </location>
</feature>
<evidence type="ECO:0000256" key="1">
    <source>
        <dbReference type="ARBA" id="ARBA00006432"/>
    </source>
</evidence>
<accession>A0ABV5YSZ3</accession>
<evidence type="ECO:0000313" key="6">
    <source>
        <dbReference type="EMBL" id="MFB9838161.1"/>
    </source>
</evidence>
<dbReference type="RefSeq" id="WP_378211165.1">
    <property type="nucleotide sequence ID" value="NZ_JBHLZP010000472.1"/>
</dbReference>
<dbReference type="PROSITE" id="PS00455">
    <property type="entry name" value="AMP_BINDING"/>
    <property type="match status" value="1"/>
</dbReference>
<organism evidence="6 7">
    <name type="scientific">Actinoallomurus acaciae</name>
    <dbReference type="NCBI Taxonomy" id="502577"/>
    <lineage>
        <taxon>Bacteria</taxon>
        <taxon>Bacillati</taxon>
        <taxon>Actinomycetota</taxon>
        <taxon>Actinomycetes</taxon>
        <taxon>Streptosporangiales</taxon>
        <taxon>Thermomonosporaceae</taxon>
        <taxon>Actinoallomurus</taxon>
    </lineage>
</organism>
<keyword evidence="2" id="KW-0436">Ligase</keyword>
<dbReference type="InterPro" id="IPR020845">
    <property type="entry name" value="AMP-binding_CS"/>
</dbReference>
<dbReference type="Pfam" id="PF13193">
    <property type="entry name" value="AMP-binding_C"/>
    <property type="match status" value="1"/>
</dbReference>
<dbReference type="InterPro" id="IPR000873">
    <property type="entry name" value="AMP-dep_synth/lig_dom"/>
</dbReference>
<dbReference type="Gene3D" id="3.30.300.30">
    <property type="match status" value="1"/>
</dbReference>
<gene>
    <name evidence="6" type="ORF">ACFFNX_38955</name>
</gene>
<evidence type="ECO:0000313" key="7">
    <source>
        <dbReference type="Proteomes" id="UP001589627"/>
    </source>
</evidence>
<dbReference type="SUPFAM" id="SSF56801">
    <property type="entry name" value="Acetyl-CoA synthetase-like"/>
    <property type="match status" value="1"/>
</dbReference>
<feature type="domain" description="AMP-dependent synthetase/ligase" evidence="4">
    <location>
        <begin position="7"/>
        <end position="363"/>
    </location>
</feature>
<dbReference type="PANTHER" id="PTHR43201:SF5">
    <property type="entry name" value="MEDIUM-CHAIN ACYL-COA LIGASE ACSF2, MITOCHONDRIAL"/>
    <property type="match status" value="1"/>
</dbReference>
<name>A0ABV5YSZ3_9ACTN</name>
<protein>
    <submittedName>
        <fullName evidence="6">Acyl-CoA synthetase</fullName>
    </submittedName>
</protein>
<feature type="domain" description="AMP-binding enzyme C-terminal" evidence="5">
    <location>
        <begin position="419"/>
        <end position="497"/>
    </location>
</feature>
<reference evidence="6 7" key="1">
    <citation type="submission" date="2024-09" db="EMBL/GenBank/DDBJ databases">
        <authorList>
            <person name="Sun Q."/>
            <person name="Mori K."/>
        </authorList>
    </citation>
    <scope>NUCLEOTIDE SEQUENCE [LARGE SCALE GENOMIC DNA]</scope>
    <source>
        <strain evidence="6 7">TBRC 0563</strain>
    </source>
</reference>
<sequence>MGTLGFWRLAANDPGRVAAVDPDGTTYTAGELLARSNRLVHGLRDLGLRPGDGICGLVPNGVDGLVIYLAALQAGWYYTPISWHLAGPEIAYIVADSEAKAFFVHERYAAQGIPGAAAIDEHRRFAIGGELPGFRPLDDLVAGRPGTPPDERTAGATMHYTSGTTGRPKGVRRALTGIDPDDSAELMTFLLTFFGFTPGPPNAHLVTSPNYHTAVTQFGGSALHMGHTLVYMDQWDAEETLRLIERYKITNTHMVPTHFKRLLALPREVRERYDVSSMRWAIHAAAPCPVPIKQQMLDWWGDCVWEYYAATEGGGTIASPQDWREHPGTVGKAWPISELLVVDDDGAEVPAGTPGTIYMKMAGIEFEYKGDEEKTKAGRLKDHFTVGDIGYLTEDGFLFLSDRKADMIISGGANIYPAEIENEIMIHPKVADVAVFGIPDDDWGEQIKAVVEPAEGVPPGPALAEEILASLDGRLARMKWPRSFDFVEHMPREPNGKLLKRRLRDPYWKDRDLSGEPTNERSGRRGTSRPRSE</sequence>
<feature type="compositionally biased region" description="Basic residues" evidence="3">
    <location>
        <begin position="524"/>
        <end position="533"/>
    </location>
</feature>
<dbReference type="InterPro" id="IPR045851">
    <property type="entry name" value="AMP-bd_C_sf"/>
</dbReference>
<evidence type="ECO:0000259" key="4">
    <source>
        <dbReference type="Pfam" id="PF00501"/>
    </source>
</evidence>
<dbReference type="InterPro" id="IPR025110">
    <property type="entry name" value="AMP-bd_C"/>
</dbReference>
<dbReference type="Gene3D" id="3.40.50.12780">
    <property type="entry name" value="N-terminal domain of ligase-like"/>
    <property type="match status" value="1"/>
</dbReference>
<evidence type="ECO:0000256" key="3">
    <source>
        <dbReference type="SAM" id="MobiDB-lite"/>
    </source>
</evidence>
<dbReference type="PANTHER" id="PTHR43201">
    <property type="entry name" value="ACYL-COA SYNTHETASE"/>
    <property type="match status" value="1"/>
</dbReference>
<comment type="similarity">
    <text evidence="1">Belongs to the ATP-dependent AMP-binding enzyme family.</text>
</comment>
<dbReference type="EMBL" id="JBHLZP010000472">
    <property type="protein sequence ID" value="MFB9838161.1"/>
    <property type="molecule type" value="Genomic_DNA"/>
</dbReference>
<feature type="region of interest" description="Disordered" evidence="3">
    <location>
        <begin position="509"/>
        <end position="533"/>
    </location>
</feature>
<dbReference type="InterPro" id="IPR042099">
    <property type="entry name" value="ANL_N_sf"/>
</dbReference>
<dbReference type="Pfam" id="PF00501">
    <property type="entry name" value="AMP-binding"/>
    <property type="match status" value="1"/>
</dbReference>
<keyword evidence="7" id="KW-1185">Reference proteome</keyword>
<dbReference type="Proteomes" id="UP001589627">
    <property type="component" value="Unassembled WGS sequence"/>
</dbReference>
<evidence type="ECO:0000256" key="2">
    <source>
        <dbReference type="ARBA" id="ARBA00022598"/>
    </source>
</evidence>
<comment type="caution">
    <text evidence="6">The sequence shown here is derived from an EMBL/GenBank/DDBJ whole genome shotgun (WGS) entry which is preliminary data.</text>
</comment>
<proteinExistence type="inferred from homology"/>
<evidence type="ECO:0000259" key="5">
    <source>
        <dbReference type="Pfam" id="PF13193"/>
    </source>
</evidence>